<reference evidence="7 8" key="1">
    <citation type="submission" date="2023-08" db="EMBL/GenBank/DDBJ databases">
        <authorList>
            <person name="Folkvardsen B D."/>
            <person name="Norman A."/>
        </authorList>
    </citation>
    <scope>NUCLEOTIDE SEQUENCE [LARGE SCALE GENOMIC DNA]</scope>
    <source>
        <strain evidence="7 8">Mu0050</strain>
    </source>
</reference>
<dbReference type="InterPro" id="IPR009057">
    <property type="entry name" value="Homeodomain-like_sf"/>
</dbReference>
<dbReference type="Gene3D" id="1.10.10.60">
    <property type="entry name" value="Homeodomain-like"/>
    <property type="match status" value="1"/>
</dbReference>
<dbReference type="InterPro" id="IPR036271">
    <property type="entry name" value="Tet_transcr_reg_TetR-rel_C_sf"/>
</dbReference>
<dbReference type="SUPFAM" id="SSF46689">
    <property type="entry name" value="Homeodomain-like"/>
    <property type="match status" value="1"/>
</dbReference>
<protein>
    <submittedName>
        <fullName evidence="7">TetR/AcrR family transcriptional regulator</fullName>
    </submittedName>
</protein>
<organism evidence="7 8">
    <name type="scientific">[Mycobacterium] wendilense</name>
    <dbReference type="NCBI Taxonomy" id="3064284"/>
    <lineage>
        <taxon>Bacteria</taxon>
        <taxon>Bacillati</taxon>
        <taxon>Actinomycetota</taxon>
        <taxon>Actinomycetes</taxon>
        <taxon>Mycobacteriales</taxon>
        <taxon>Mycobacteriaceae</taxon>
        <taxon>Mycolicibacter</taxon>
    </lineage>
</organism>
<evidence type="ECO:0000256" key="2">
    <source>
        <dbReference type="ARBA" id="ARBA00023125"/>
    </source>
</evidence>
<dbReference type="PROSITE" id="PS50977">
    <property type="entry name" value="HTH_TETR_2"/>
    <property type="match status" value="1"/>
</dbReference>
<feature type="region of interest" description="Disordered" evidence="5">
    <location>
        <begin position="1"/>
        <end position="23"/>
    </location>
</feature>
<feature type="DNA-binding region" description="H-T-H motif" evidence="4">
    <location>
        <begin position="46"/>
        <end position="65"/>
    </location>
</feature>
<dbReference type="PRINTS" id="PR00455">
    <property type="entry name" value="HTHTETR"/>
</dbReference>
<dbReference type="RefSeq" id="WP_316511519.1">
    <property type="nucleotide sequence ID" value="NZ_OY726395.1"/>
</dbReference>
<evidence type="ECO:0000259" key="6">
    <source>
        <dbReference type="PROSITE" id="PS50977"/>
    </source>
</evidence>
<feature type="compositionally biased region" description="Basic and acidic residues" evidence="5">
    <location>
        <begin position="1"/>
        <end position="11"/>
    </location>
</feature>
<evidence type="ECO:0000256" key="5">
    <source>
        <dbReference type="SAM" id="MobiDB-lite"/>
    </source>
</evidence>
<dbReference type="InterPro" id="IPR050109">
    <property type="entry name" value="HTH-type_TetR-like_transc_reg"/>
</dbReference>
<evidence type="ECO:0000256" key="1">
    <source>
        <dbReference type="ARBA" id="ARBA00023015"/>
    </source>
</evidence>
<dbReference type="Proteomes" id="UP001190466">
    <property type="component" value="Chromosome"/>
</dbReference>
<keyword evidence="2 4" id="KW-0238">DNA-binding</keyword>
<accession>A0ABM9MHH4</accession>
<dbReference type="InterPro" id="IPR001647">
    <property type="entry name" value="HTH_TetR"/>
</dbReference>
<keyword evidence="8" id="KW-1185">Reference proteome</keyword>
<evidence type="ECO:0000313" key="7">
    <source>
        <dbReference type="EMBL" id="CAJ1585304.1"/>
    </source>
</evidence>
<name>A0ABM9MHH4_9MYCO</name>
<gene>
    <name evidence="7" type="ORF">MU0050_003642</name>
</gene>
<evidence type="ECO:0000256" key="3">
    <source>
        <dbReference type="ARBA" id="ARBA00023163"/>
    </source>
</evidence>
<evidence type="ECO:0000256" key="4">
    <source>
        <dbReference type="PROSITE-ProRule" id="PRU00335"/>
    </source>
</evidence>
<keyword evidence="3" id="KW-0804">Transcription</keyword>
<evidence type="ECO:0000313" key="8">
    <source>
        <dbReference type="Proteomes" id="UP001190466"/>
    </source>
</evidence>
<dbReference type="PANTHER" id="PTHR30055:SF234">
    <property type="entry name" value="HTH-TYPE TRANSCRIPTIONAL REGULATOR BETI"/>
    <property type="match status" value="1"/>
</dbReference>
<keyword evidence="1" id="KW-0805">Transcription regulation</keyword>
<sequence length="231" mass="24791">MVNTLLEKDEGTNGTGRTDPRPARSRARLLEAATALLRTGGPSAVTVDAVLRGANVARATLYRHFPSGNDLLAAAFQSLIPPAPMPPEDGELRDRLRALMEAWADHIAEAPALLTAMNWLALGRDLEHMPAAQEDRSAGSADNSDSDEVRTLRERIAQQYAAPFDAIFDSPQAAAELVEFDRATAMALLLGPLVTTKLSTLADADYRECVRAAVDGFLHVYGRPVSAASTE</sequence>
<feature type="domain" description="HTH tetR-type" evidence="6">
    <location>
        <begin position="23"/>
        <end position="83"/>
    </location>
</feature>
<dbReference type="SUPFAM" id="SSF48498">
    <property type="entry name" value="Tetracyclin repressor-like, C-terminal domain"/>
    <property type="match status" value="1"/>
</dbReference>
<dbReference type="Gene3D" id="1.10.357.10">
    <property type="entry name" value="Tetracycline Repressor, domain 2"/>
    <property type="match status" value="1"/>
</dbReference>
<dbReference type="EMBL" id="OY726395">
    <property type="protein sequence ID" value="CAJ1585304.1"/>
    <property type="molecule type" value="Genomic_DNA"/>
</dbReference>
<dbReference type="Pfam" id="PF00440">
    <property type="entry name" value="TetR_N"/>
    <property type="match status" value="1"/>
</dbReference>
<proteinExistence type="predicted"/>
<dbReference type="PANTHER" id="PTHR30055">
    <property type="entry name" value="HTH-TYPE TRANSCRIPTIONAL REGULATOR RUTR"/>
    <property type="match status" value="1"/>
</dbReference>